<dbReference type="Gene3D" id="3.40.47.10">
    <property type="match status" value="2"/>
</dbReference>
<evidence type="ECO:0000313" key="1">
    <source>
        <dbReference type="EMBL" id="KKR50956.1"/>
    </source>
</evidence>
<comment type="caution">
    <text evidence="1">The sequence shown here is derived from an EMBL/GenBank/DDBJ whole genome shotgun (WGS) entry which is preliminary data.</text>
</comment>
<dbReference type="AlphaFoldDB" id="A0A0G0RM26"/>
<dbReference type="SUPFAM" id="SSF53901">
    <property type="entry name" value="Thiolase-like"/>
    <property type="match status" value="2"/>
</dbReference>
<protein>
    <submittedName>
        <fullName evidence="1">Uncharacterized protein</fullName>
    </submittedName>
</protein>
<gene>
    <name evidence="1" type="ORF">UT84_C0004G0019</name>
</gene>
<dbReference type="GO" id="GO:0016746">
    <property type="term" value="F:acyltransferase activity"/>
    <property type="evidence" value="ECO:0007669"/>
    <property type="project" value="InterPro"/>
</dbReference>
<dbReference type="Proteomes" id="UP000034531">
    <property type="component" value="Unassembled WGS sequence"/>
</dbReference>
<organism evidence="1 2">
    <name type="scientific">Candidatus Curtissbacteria bacterium GW2011_GWA1_40_16</name>
    <dbReference type="NCBI Taxonomy" id="1618405"/>
    <lineage>
        <taxon>Bacteria</taxon>
        <taxon>Candidatus Curtissiibacteriota</taxon>
    </lineage>
</organism>
<sequence length="416" mass="45316">MSHEIAGQSPESEARFDLDEALKKTEITEFGPATLASVACGARVTNDDLLYEFKVRTNADPEQVKKAEELLEATGFTVRYASWEITPTHDEILQRTTQIGAHLIRSLMESKGWDSVDAVLDTSASLPENIGRTILEEVGLNPETTASKPYRLACGGAIAAVVDTLADPQMKDKRVIVLALEPLSQHVKPSQCSSKDTIALPAIFGDDFAAIAFNTSDFEVVAPRTHIIYDEAPIRFYSDYSLVPTDESAIPAHYTFDDGKRGDSTTKTGREISSITRNGVLLDIQRPENGMPSSMDGYKTFKFFVPETTAVIKDVVERAQAHGIKVEQAVMHQPSKKVNQGFQRQAEKIDTLKDLKIPDFLLGEIERSNSSSGTSLVIWQHLASVGKLDPNKPFLVCAPGIGSAISAGIIVPVKAA</sequence>
<name>A0A0G0RM26_9BACT</name>
<accession>A0A0G0RM26</accession>
<dbReference type="InterPro" id="IPR016039">
    <property type="entry name" value="Thiolase-like"/>
</dbReference>
<reference evidence="1 2" key="1">
    <citation type="journal article" date="2015" name="Nature">
        <title>rRNA introns, odd ribosomes, and small enigmatic genomes across a large radiation of phyla.</title>
        <authorList>
            <person name="Brown C.T."/>
            <person name="Hug L.A."/>
            <person name="Thomas B.C."/>
            <person name="Sharon I."/>
            <person name="Castelle C.J."/>
            <person name="Singh A."/>
            <person name="Wilkins M.J."/>
            <person name="Williams K.H."/>
            <person name="Banfield J.F."/>
        </authorList>
    </citation>
    <scope>NUCLEOTIDE SEQUENCE [LARGE SCALE GENOMIC DNA]</scope>
</reference>
<dbReference type="EMBL" id="LBYI01000004">
    <property type="protein sequence ID" value="KKR50956.1"/>
    <property type="molecule type" value="Genomic_DNA"/>
</dbReference>
<evidence type="ECO:0000313" key="2">
    <source>
        <dbReference type="Proteomes" id="UP000034531"/>
    </source>
</evidence>
<proteinExistence type="predicted"/>